<dbReference type="STRING" id="882083.SacmaDRAFT_3036"/>
<sequence length="163" mass="17272">MGRTPARRALWTSLGLLGAAVPATVLTVALWPSSQPREPQAGSGMPPATQSVLDEIRDLRLRTLTPAGTAEATTAAPAARPVEDVTVVRTQQPVRPTAEVDAVDSRAEMVERRAMESHPRPPDSPVIAPAVQSSFDASNDDPIDLGTLVPPDEPAYSPSQQRP</sequence>
<dbReference type="RefSeq" id="WP_009154657.1">
    <property type="nucleotide sequence ID" value="NZ_CM001439.1"/>
</dbReference>
<reference evidence="2 3" key="1">
    <citation type="journal article" date="2012" name="Stand. Genomic Sci.">
        <title>Genome sequence of the ocean sediment bacterium Saccharomonospora marina type strain (XMU15(T)).</title>
        <authorList>
            <person name="Klenk H.P."/>
            <person name="Lu M."/>
            <person name="Lucas S."/>
            <person name="Lapidus A."/>
            <person name="Copeland A."/>
            <person name="Pitluck S."/>
            <person name="Goodwin L.A."/>
            <person name="Han C."/>
            <person name="Tapia R."/>
            <person name="Brambilla E.M."/>
            <person name="Potter G."/>
            <person name="Land M."/>
            <person name="Ivanova N."/>
            <person name="Rohde M."/>
            <person name="Goker M."/>
            <person name="Detter J.C."/>
            <person name="Li W.J."/>
            <person name="Kyrpides N.C."/>
            <person name="Woyke T."/>
        </authorList>
    </citation>
    <scope>NUCLEOTIDE SEQUENCE [LARGE SCALE GENOMIC DNA]</scope>
    <source>
        <strain evidence="2 3">XMU15</strain>
    </source>
</reference>
<dbReference type="AlphaFoldDB" id="H5X6Q1"/>
<dbReference type="Proteomes" id="UP000004926">
    <property type="component" value="Chromosome"/>
</dbReference>
<gene>
    <name evidence="2" type="ORF">SacmaDRAFT_3036</name>
</gene>
<evidence type="ECO:0000313" key="3">
    <source>
        <dbReference type="Proteomes" id="UP000004926"/>
    </source>
</evidence>
<evidence type="ECO:0000256" key="1">
    <source>
        <dbReference type="SAM" id="MobiDB-lite"/>
    </source>
</evidence>
<dbReference type="EMBL" id="CM001439">
    <property type="protein sequence ID" value="EHR51272.1"/>
    <property type="molecule type" value="Genomic_DNA"/>
</dbReference>
<feature type="compositionally biased region" description="Basic and acidic residues" evidence="1">
    <location>
        <begin position="103"/>
        <end position="121"/>
    </location>
</feature>
<name>H5X6Q1_9PSEU</name>
<protein>
    <submittedName>
        <fullName evidence="2">Uncharacterized protein</fullName>
    </submittedName>
</protein>
<evidence type="ECO:0000313" key="2">
    <source>
        <dbReference type="EMBL" id="EHR51272.1"/>
    </source>
</evidence>
<dbReference type="HOGENOM" id="CLU_1625872_0_0_11"/>
<keyword evidence="3" id="KW-1185">Reference proteome</keyword>
<feature type="region of interest" description="Disordered" evidence="1">
    <location>
        <begin position="90"/>
        <end position="163"/>
    </location>
</feature>
<accession>H5X6Q1</accession>
<organism evidence="2 3">
    <name type="scientific">Saccharomonospora marina XMU15</name>
    <dbReference type="NCBI Taxonomy" id="882083"/>
    <lineage>
        <taxon>Bacteria</taxon>
        <taxon>Bacillati</taxon>
        <taxon>Actinomycetota</taxon>
        <taxon>Actinomycetes</taxon>
        <taxon>Pseudonocardiales</taxon>
        <taxon>Pseudonocardiaceae</taxon>
        <taxon>Saccharomonospora</taxon>
    </lineage>
</organism>
<proteinExistence type="predicted"/>